<dbReference type="InterPro" id="IPR025569">
    <property type="entry name" value="DUF4335"/>
</dbReference>
<feature type="transmembrane region" description="Helical" evidence="2">
    <location>
        <begin position="493"/>
        <end position="514"/>
    </location>
</feature>
<evidence type="ECO:0000313" key="3">
    <source>
        <dbReference type="EMBL" id="CAK9266141.1"/>
    </source>
</evidence>
<sequence>MLQYCVLQSSLCSSLVCAKWVRPNPRSRGGCRGDGNYAGKKFCCSCCCCCCQVRSSTRFSCSGTLSVWQQRRRLRHPHPHLILSVAHGGLGAQPSSSKGEREEEEKKKKKKTVARSQVNSSSNPGIDQQRQEKNKRNTSSSTEEDKKARILESSEAYPMIRVFKNDLCRLEITGDAIPWQAIAAMAADGGLTAAEDLAKGKSLMTIETLIPGRSADHSSISTKLLAPTRVVAQRSRTIWAREKQQFSSGSAFGSAFQSVVMQQFLQFQLCFYIPGTSRDMEDLAHEQEVEIMAKIEGLDGDALENLARAVCTYALKYRKENEQQQQEVLEGSIWSRLTTQLYKQNQPVSAVHICPLSTAEMLGYKERFSKETSSLGDRHRDGVHLDQPSRTWWPKAAPAGFVLQKGWEVQVNEYLPVHKLEVDVDKLHVQVFGGQKTNAHSIWEIHLSHAQMVDLADVLDMYYEDDVTCPGKMLLTDVDLKVPHHSWSKVTQAIWVAGLSGVVGGVLLICLLVAARLRGISITHARDLQSSPVSLTALTHSSFLHKWKGNRSKREPLMPKNKDVSDKELEILCGLVVGILKDSFKWPYDIESRPGQGAWIGTDLTQWGRAFSQGQVADKQEVDSLVRDTEAGTDRNRSDDEIQLVSKDDASADSVTSESFEAGGLASPQIQPSPSDQNVFIFQVVVSRKGKVLGFQQETKLPFQSGQVIHLLRCYMGAEICEQDPTFISTIAGLLERGVKYTRPPDDCIVLELLVQDNSDTPCVTVRPLQL</sequence>
<name>A0ABP0WJV8_9BRYO</name>
<dbReference type="EMBL" id="OZ020113">
    <property type="protein sequence ID" value="CAK9266141.1"/>
    <property type="molecule type" value="Genomic_DNA"/>
</dbReference>
<feature type="region of interest" description="Disordered" evidence="1">
    <location>
        <begin position="85"/>
        <end position="150"/>
    </location>
</feature>
<keyword evidence="2" id="KW-0472">Membrane</keyword>
<proteinExistence type="predicted"/>
<evidence type="ECO:0000256" key="2">
    <source>
        <dbReference type="SAM" id="Phobius"/>
    </source>
</evidence>
<keyword evidence="2" id="KW-1133">Transmembrane helix</keyword>
<organism evidence="3 4">
    <name type="scientific">Sphagnum jensenii</name>
    <dbReference type="NCBI Taxonomy" id="128206"/>
    <lineage>
        <taxon>Eukaryota</taxon>
        <taxon>Viridiplantae</taxon>
        <taxon>Streptophyta</taxon>
        <taxon>Embryophyta</taxon>
        <taxon>Bryophyta</taxon>
        <taxon>Sphagnophytina</taxon>
        <taxon>Sphagnopsida</taxon>
        <taxon>Sphagnales</taxon>
        <taxon>Sphagnaceae</taxon>
        <taxon>Sphagnum</taxon>
    </lineage>
</organism>
<gene>
    <name evidence="3" type="ORF">CSSPJE1EN1_LOCUS11619</name>
</gene>
<keyword evidence="2" id="KW-0812">Transmembrane</keyword>
<dbReference type="PANTHER" id="PTHR35694">
    <property type="entry name" value="DENEDDYLASE"/>
    <property type="match status" value="1"/>
</dbReference>
<keyword evidence="4" id="KW-1185">Reference proteome</keyword>
<dbReference type="Pfam" id="PF14233">
    <property type="entry name" value="DUF4335"/>
    <property type="match status" value="1"/>
</dbReference>
<evidence type="ECO:0000256" key="1">
    <source>
        <dbReference type="SAM" id="MobiDB-lite"/>
    </source>
</evidence>
<dbReference type="PANTHER" id="PTHR35694:SF1">
    <property type="entry name" value="DENEDDYLASE"/>
    <property type="match status" value="1"/>
</dbReference>
<feature type="region of interest" description="Disordered" evidence="1">
    <location>
        <begin position="622"/>
        <end position="671"/>
    </location>
</feature>
<reference evidence="3" key="1">
    <citation type="submission" date="2024-02" db="EMBL/GenBank/DDBJ databases">
        <authorList>
            <consortium name="ELIXIR-Norway"/>
            <consortium name="Elixir Norway"/>
        </authorList>
    </citation>
    <scope>NUCLEOTIDE SEQUENCE</scope>
</reference>
<evidence type="ECO:0000313" key="4">
    <source>
        <dbReference type="Proteomes" id="UP001497444"/>
    </source>
</evidence>
<feature type="compositionally biased region" description="Polar residues" evidence="1">
    <location>
        <begin position="114"/>
        <end position="128"/>
    </location>
</feature>
<feature type="compositionally biased region" description="Basic and acidic residues" evidence="1">
    <location>
        <begin position="622"/>
        <end position="650"/>
    </location>
</feature>
<dbReference type="Proteomes" id="UP001497444">
    <property type="component" value="Chromosome 18"/>
</dbReference>
<protein>
    <submittedName>
        <fullName evidence="3">Uncharacterized protein</fullName>
    </submittedName>
</protein>
<accession>A0ABP0WJV8</accession>